<dbReference type="GeneID" id="73804326"/>
<feature type="region of interest" description="Disordered" evidence="1">
    <location>
        <begin position="1"/>
        <end position="20"/>
    </location>
</feature>
<comment type="caution">
    <text evidence="2">The sequence shown here is derived from an EMBL/GenBank/DDBJ whole genome shotgun (WGS) entry which is preliminary data.</text>
</comment>
<dbReference type="OrthoDB" id="1270728at2"/>
<keyword evidence="3" id="KW-1185">Reference proteome</keyword>
<sequence length="103" mass="11931">MSLWTLTATAQEPVAETTSPVATETDSLQRVVDDLSQQLRHQKNEELDRKIWKNRSKYFNLGYVKQSLVFKDFGDEKLKNDFGVSISWGKTYFTCTKNRCSEC</sequence>
<dbReference type="Proteomes" id="UP000005819">
    <property type="component" value="Unassembled WGS sequence"/>
</dbReference>
<evidence type="ECO:0000256" key="1">
    <source>
        <dbReference type="SAM" id="MobiDB-lite"/>
    </source>
</evidence>
<reference evidence="2" key="1">
    <citation type="submission" date="2007-10" db="EMBL/GenBank/DDBJ databases">
        <authorList>
            <person name="Fulton L."/>
            <person name="Clifton S."/>
            <person name="Fulton B."/>
            <person name="Xu J."/>
            <person name="Minx P."/>
            <person name="Pepin K.H."/>
            <person name="Johnson M."/>
            <person name="Thiruvilangam P."/>
            <person name="Bhonagiri V."/>
            <person name="Nash W.E."/>
            <person name="Mardis E.R."/>
            <person name="Wilson R.K."/>
        </authorList>
    </citation>
    <scope>NUCLEOTIDE SEQUENCE [LARGE SCALE GENOMIC DNA]</scope>
    <source>
        <strain evidence="2">DSM 17216</strain>
    </source>
</reference>
<protein>
    <submittedName>
        <fullName evidence="2">Uncharacterized protein</fullName>
    </submittedName>
</protein>
<evidence type="ECO:0000313" key="2">
    <source>
        <dbReference type="EMBL" id="EDS04061.1"/>
    </source>
</evidence>
<dbReference type="HOGENOM" id="CLU_2257774_0_0_10"/>
<accession>B0MVH6</accession>
<dbReference type="AlphaFoldDB" id="B0MVH6"/>
<dbReference type="EMBL" id="ABFK02000017">
    <property type="protein sequence ID" value="EDS04061.1"/>
    <property type="molecule type" value="Genomic_DNA"/>
</dbReference>
<evidence type="ECO:0000313" key="3">
    <source>
        <dbReference type="Proteomes" id="UP000005819"/>
    </source>
</evidence>
<proteinExistence type="predicted"/>
<organism evidence="2 3">
    <name type="scientific">Alistipes putredinis DSM 17216</name>
    <dbReference type="NCBI Taxonomy" id="445970"/>
    <lineage>
        <taxon>Bacteria</taxon>
        <taxon>Pseudomonadati</taxon>
        <taxon>Bacteroidota</taxon>
        <taxon>Bacteroidia</taxon>
        <taxon>Bacteroidales</taxon>
        <taxon>Rikenellaceae</taxon>
        <taxon>Alistipes</taxon>
    </lineage>
</organism>
<reference evidence="2" key="2">
    <citation type="submission" date="2013-09" db="EMBL/GenBank/DDBJ databases">
        <title>Draft genome sequence of Alistipes putredinis (DSM 17216).</title>
        <authorList>
            <person name="Sudarsanam P."/>
            <person name="Ley R."/>
            <person name="Guruge J."/>
            <person name="Turnbaugh P.J."/>
            <person name="Mahowald M."/>
            <person name="Liep D."/>
            <person name="Gordon J."/>
        </authorList>
    </citation>
    <scope>NUCLEOTIDE SEQUENCE</scope>
    <source>
        <strain evidence="2">DSM 17216</strain>
    </source>
</reference>
<gene>
    <name evidence="2" type="ORF">ALIPUT_01124</name>
</gene>
<name>B0MVH6_9BACT</name>
<dbReference type="RefSeq" id="WP_004329935.1">
    <property type="nucleotide sequence ID" value="NZ_DS499580.1"/>
</dbReference>